<sequence length="424" mass="46538">MKFKKLLLVSSLFTSFTSLGVAAACTSEQNQTPSADESKKTETTPVVETPTNTQTAGETTTNQGDSNNNSTNENGSSTQGGDNSNGTSSTNEETSSNGENQGSTEGSETQAGENSSESSDKIVVTADLVSTLKEQISLSKLYKPSYTEDDYARYGQLLIQSNNDNGTFLSDKMAPSVLQTSAETMSTKLAYLAELAQKVNAYFEAQEDQRSDKLAELESYVNDLKDDVNALLTADNQDLTKYLSDEKAFLRSLVDAASDKVAMYERVRTYVNKVVNPVVLFNRRNYPDNLRSQAEQFARDNRSNLVFAAGLTEVRKLATSRGLFLVNKRTVQAYLESPISEGGGKEAVEYVLNTLYPTLEEGSEDQALVRYLKYAVETVNLSNIDIILINKLYGKHKLEVLWENRNTEPTFGGGSTTPRRSAEV</sequence>
<feature type="signal peptide" evidence="2">
    <location>
        <begin position="1"/>
        <end position="23"/>
    </location>
</feature>
<proteinExistence type="predicted"/>
<name>A0A449B6F6_9BACT</name>
<keyword evidence="2" id="KW-0732">Signal</keyword>
<evidence type="ECO:0008006" key="5">
    <source>
        <dbReference type="Google" id="ProtNLM"/>
    </source>
</evidence>
<dbReference type="PROSITE" id="PS51257">
    <property type="entry name" value="PROKAR_LIPOPROTEIN"/>
    <property type="match status" value="1"/>
</dbReference>
<gene>
    <name evidence="3" type="ORF">NCTC10179_00357</name>
</gene>
<protein>
    <recommendedName>
        <fullName evidence="5">Lipoprotein</fullName>
    </recommendedName>
</protein>
<evidence type="ECO:0000313" key="3">
    <source>
        <dbReference type="EMBL" id="VEU76186.1"/>
    </source>
</evidence>
<dbReference type="KEGG" id="mcou:NCTC10179_00357"/>
<evidence type="ECO:0000256" key="1">
    <source>
        <dbReference type="SAM" id="MobiDB-lite"/>
    </source>
</evidence>
<dbReference type="EMBL" id="LR215039">
    <property type="protein sequence ID" value="VEU76186.1"/>
    <property type="molecule type" value="Genomic_DNA"/>
</dbReference>
<feature type="chain" id="PRO_5019145770" description="Lipoprotein" evidence="2">
    <location>
        <begin position="24"/>
        <end position="424"/>
    </location>
</feature>
<dbReference type="Proteomes" id="UP000289497">
    <property type="component" value="Chromosome"/>
</dbReference>
<dbReference type="OrthoDB" id="9996164at2"/>
<dbReference type="RefSeq" id="WP_036433785.1">
    <property type="nucleotide sequence ID" value="NZ_LR215039.1"/>
</dbReference>
<organism evidence="3 4">
    <name type="scientific">Mycoplasmopsis columboralis</name>
    <dbReference type="NCBI Taxonomy" id="171282"/>
    <lineage>
        <taxon>Bacteria</taxon>
        <taxon>Bacillati</taxon>
        <taxon>Mycoplasmatota</taxon>
        <taxon>Mycoplasmoidales</taxon>
        <taxon>Metamycoplasmataceae</taxon>
        <taxon>Mycoplasmopsis</taxon>
    </lineage>
</organism>
<accession>A0A449B6F6</accession>
<feature type="region of interest" description="Disordered" evidence="1">
    <location>
        <begin position="28"/>
        <end position="120"/>
    </location>
</feature>
<reference evidence="3 4" key="1">
    <citation type="submission" date="2019-01" db="EMBL/GenBank/DDBJ databases">
        <authorList>
            <consortium name="Pathogen Informatics"/>
        </authorList>
    </citation>
    <scope>NUCLEOTIDE SEQUENCE [LARGE SCALE GENOMIC DNA]</scope>
    <source>
        <strain evidence="3 4">NCTC10179</strain>
    </source>
</reference>
<keyword evidence="4" id="KW-1185">Reference proteome</keyword>
<evidence type="ECO:0000256" key="2">
    <source>
        <dbReference type="SAM" id="SignalP"/>
    </source>
</evidence>
<dbReference type="AlphaFoldDB" id="A0A449B6F6"/>
<feature type="compositionally biased region" description="Polar residues" evidence="1">
    <location>
        <begin position="104"/>
        <end position="117"/>
    </location>
</feature>
<feature type="compositionally biased region" description="Low complexity" evidence="1">
    <location>
        <begin position="43"/>
        <end position="103"/>
    </location>
</feature>
<evidence type="ECO:0000313" key="4">
    <source>
        <dbReference type="Proteomes" id="UP000289497"/>
    </source>
</evidence>